<dbReference type="Gene3D" id="3.40.50.300">
    <property type="entry name" value="P-loop containing nucleotide triphosphate hydrolases"/>
    <property type="match status" value="2"/>
</dbReference>
<dbReference type="EMBL" id="JAGSSW010000005">
    <property type="protein sequence ID" value="MBR8464123.1"/>
    <property type="molecule type" value="Genomic_DNA"/>
</dbReference>
<keyword evidence="4" id="KW-1185">Reference proteome</keyword>
<comment type="caution">
    <text evidence="3">The sequence shown here is derived from an EMBL/GenBank/DDBJ whole genome shotgun (WGS) entry which is preliminary data.</text>
</comment>
<evidence type="ECO:0000313" key="3">
    <source>
        <dbReference type="EMBL" id="MBR8464123.1"/>
    </source>
</evidence>
<accession>A0ABS5HIM5</accession>
<dbReference type="InterPro" id="IPR003593">
    <property type="entry name" value="AAA+_ATPase"/>
</dbReference>
<feature type="domain" description="AAA+ ATPase" evidence="2">
    <location>
        <begin position="10"/>
        <end position="319"/>
    </location>
</feature>
<dbReference type="InterPro" id="IPR010285">
    <property type="entry name" value="DNA_helicase_pif1-like_DEAD"/>
</dbReference>
<keyword evidence="1" id="KW-0812">Transmembrane</keyword>
<evidence type="ECO:0000256" key="1">
    <source>
        <dbReference type="SAM" id="Phobius"/>
    </source>
</evidence>
<reference evidence="3 4" key="1">
    <citation type="submission" date="2021-04" db="EMBL/GenBank/DDBJ databases">
        <title>Molecular and phenotypic characterization and identification of bacterial isolates recovered from the Anatolian ground squirrels (Spermophilus xanthoprymnus) and which have the potential to form a new species in the Campylobacter genus.</title>
        <authorList>
            <person name="Aydin F."/>
            <person name="Abay S."/>
            <person name="Kayman T."/>
            <person name="Karakaya E."/>
            <person name="Mustak H.K."/>
            <person name="Mustak I.B."/>
            <person name="Bilgin N."/>
            <person name="Duzler A."/>
            <person name="Sahin O."/>
            <person name="Guran O."/>
            <person name="Saticioglu I.B."/>
        </authorList>
    </citation>
    <scope>NUCLEOTIDE SEQUENCE [LARGE SCALE GENOMIC DNA]</scope>
    <source>
        <strain evidence="4">faydin-G24</strain>
    </source>
</reference>
<dbReference type="InterPro" id="IPR027417">
    <property type="entry name" value="P-loop_NTPase"/>
</dbReference>
<keyword evidence="1" id="KW-1133">Transmembrane helix</keyword>
<dbReference type="SMART" id="SM00382">
    <property type="entry name" value="AAA"/>
    <property type="match status" value="1"/>
</dbReference>
<dbReference type="Proteomes" id="UP000682951">
    <property type="component" value="Unassembled WGS sequence"/>
</dbReference>
<evidence type="ECO:0000313" key="4">
    <source>
        <dbReference type="Proteomes" id="UP000682951"/>
    </source>
</evidence>
<dbReference type="CDD" id="cd18809">
    <property type="entry name" value="SF1_C_RecD"/>
    <property type="match status" value="1"/>
</dbReference>
<protein>
    <submittedName>
        <fullName evidence="3">AAA family ATPase</fullName>
    </submittedName>
</protein>
<proteinExistence type="predicted"/>
<dbReference type="SUPFAM" id="SSF52540">
    <property type="entry name" value="P-loop containing nucleoside triphosphate hydrolases"/>
    <property type="match status" value="2"/>
</dbReference>
<gene>
    <name evidence="3" type="ORF">KDD93_05995</name>
</gene>
<sequence length="440" mass="50380">MLAQILSILEHSNIFLTGGGGVGKTYLTQAIIKYYRNELKNVIILGSTGISAVGLGGVSVHSFFKFGICKNYEELRSFDKKQRNKLSQLRAILDICDLLVIDEISMVSSDLMEMVRYRLNTSKFKGRILLVGDFYQLPPVFKSENNPNALFKFTYAFSSHAWSELGLTNVELLVSKRTRDIKFYEILSRLRVGILDDEVIEYISSLRVDKFETSKDDSVLFGRNLEVDKLNEERLNAINAPMETSVAQVNLMRENLHPNTVHSWINSLSAPLNLNMKIGTKIIFTTNKWGEYYNGEQGKIVQIIKKNGICESVIVQKDSGEISEITKNLYELGEFDIFGDEIEQNTLATFLQFPFKLAYALTIHKSQGMSINSLFCDLNHIFANGQLYVALSRAKDPARLKLFYNRSGDFRQYLRKVVKIDDEVFKFYKENKFENIKENF</sequence>
<evidence type="ECO:0000259" key="2">
    <source>
        <dbReference type="SMART" id="SM00382"/>
    </source>
</evidence>
<dbReference type="InterPro" id="IPR051055">
    <property type="entry name" value="PIF1_helicase"/>
</dbReference>
<keyword evidence="1" id="KW-0472">Membrane</keyword>
<dbReference type="PANTHER" id="PTHR47642">
    <property type="entry name" value="ATP-DEPENDENT DNA HELICASE"/>
    <property type="match status" value="1"/>
</dbReference>
<dbReference type="PANTHER" id="PTHR47642:SF5">
    <property type="entry name" value="ATP-DEPENDENT DNA HELICASE"/>
    <property type="match status" value="1"/>
</dbReference>
<feature type="transmembrane region" description="Helical" evidence="1">
    <location>
        <begin position="42"/>
        <end position="64"/>
    </location>
</feature>
<name>A0ABS5HIM5_9BACT</name>
<dbReference type="Pfam" id="PF05970">
    <property type="entry name" value="PIF1"/>
    <property type="match status" value="1"/>
</dbReference>
<organism evidence="3 4">
    <name type="scientific">Campylobacter anatolicus</name>
    <dbReference type="NCBI Taxonomy" id="2829105"/>
    <lineage>
        <taxon>Bacteria</taxon>
        <taxon>Pseudomonadati</taxon>
        <taxon>Campylobacterota</taxon>
        <taxon>Epsilonproteobacteria</taxon>
        <taxon>Campylobacterales</taxon>
        <taxon>Campylobacteraceae</taxon>
        <taxon>Campylobacter</taxon>
    </lineage>
</organism>